<reference evidence="2" key="1">
    <citation type="journal article" date="2014" name="Int. J. Syst. Evol. Microbiol.">
        <title>Complete genome sequence of Corynebacterium casei LMG S-19264T (=DSM 44701T), isolated from a smear-ripened cheese.</title>
        <authorList>
            <consortium name="US DOE Joint Genome Institute (JGI-PGF)"/>
            <person name="Walter F."/>
            <person name="Albersmeier A."/>
            <person name="Kalinowski J."/>
            <person name="Ruckert C."/>
        </authorList>
    </citation>
    <scope>NUCLEOTIDE SEQUENCE</scope>
    <source>
        <strain evidence="2">CGMCC 1.12919</strain>
    </source>
</reference>
<dbReference type="InterPro" id="IPR012349">
    <property type="entry name" value="Split_barrel_FMN-bd"/>
</dbReference>
<dbReference type="Pfam" id="PF01613">
    <property type="entry name" value="Flavin_Reduct"/>
    <property type="match status" value="1"/>
</dbReference>
<dbReference type="Proteomes" id="UP000637002">
    <property type="component" value="Unassembled WGS sequence"/>
</dbReference>
<organism evidence="2 3">
    <name type="scientific">Chelatococcus reniformis</name>
    <dbReference type="NCBI Taxonomy" id="1494448"/>
    <lineage>
        <taxon>Bacteria</taxon>
        <taxon>Pseudomonadati</taxon>
        <taxon>Pseudomonadota</taxon>
        <taxon>Alphaproteobacteria</taxon>
        <taxon>Hyphomicrobiales</taxon>
        <taxon>Chelatococcaceae</taxon>
        <taxon>Chelatococcus</taxon>
    </lineage>
</organism>
<dbReference type="SMART" id="SM00903">
    <property type="entry name" value="Flavin_Reduct"/>
    <property type="match status" value="1"/>
</dbReference>
<feature type="domain" description="Flavin reductase like" evidence="1">
    <location>
        <begin position="19"/>
        <end position="166"/>
    </location>
</feature>
<proteinExistence type="predicted"/>
<evidence type="ECO:0000313" key="2">
    <source>
        <dbReference type="EMBL" id="GGC71744.1"/>
    </source>
</evidence>
<dbReference type="AlphaFoldDB" id="A0A916XH66"/>
<accession>A0A916XH66</accession>
<dbReference type="EMBL" id="BMGG01000005">
    <property type="protein sequence ID" value="GGC71744.1"/>
    <property type="molecule type" value="Genomic_DNA"/>
</dbReference>
<keyword evidence="3" id="KW-1185">Reference proteome</keyword>
<dbReference type="RefSeq" id="WP_188610234.1">
    <property type="nucleotide sequence ID" value="NZ_BMGG01000005.1"/>
</dbReference>
<dbReference type="PANTHER" id="PTHR43812">
    <property type="entry name" value="BLR2425 PROTEIN"/>
    <property type="match status" value="1"/>
</dbReference>
<dbReference type="GO" id="GO:0010181">
    <property type="term" value="F:FMN binding"/>
    <property type="evidence" value="ECO:0007669"/>
    <property type="project" value="InterPro"/>
</dbReference>
<dbReference type="PANTHER" id="PTHR43812:SF2">
    <property type="entry name" value="FLAVIN REDUCTASE LIKE DOMAIN-CONTAINING PROTEIN"/>
    <property type="match status" value="1"/>
</dbReference>
<reference evidence="2" key="2">
    <citation type="submission" date="2020-09" db="EMBL/GenBank/DDBJ databases">
        <authorList>
            <person name="Sun Q."/>
            <person name="Zhou Y."/>
        </authorList>
    </citation>
    <scope>NUCLEOTIDE SEQUENCE</scope>
    <source>
        <strain evidence="2">CGMCC 1.12919</strain>
    </source>
</reference>
<comment type="caution">
    <text evidence="2">The sequence shown here is derived from an EMBL/GenBank/DDBJ whole genome shotgun (WGS) entry which is preliminary data.</text>
</comment>
<dbReference type="GO" id="GO:0016646">
    <property type="term" value="F:oxidoreductase activity, acting on the CH-NH group of donors, NAD or NADP as acceptor"/>
    <property type="evidence" value="ECO:0007669"/>
    <property type="project" value="UniProtKB-ARBA"/>
</dbReference>
<sequence length="210" mass="22537">MFYDAAARPSSIRHDPLKALVVPRPIGWISAVSAKGEVNLAPYSFFNAVATSPGIVAFSSGGYKDSVAFIDETREFVCNIATFDLRHAMSETSAPLPRGESEFDVAGLEMEPSALVAPPRVKGIAAALECRWLSTTELADIGGQPTGWWLVLGQVVGVYIDDRFVTDGIVDTAAMRPIARLGYRDYAVVDEVFSITRPPGGGDSGPQQEQ</sequence>
<dbReference type="InterPro" id="IPR002563">
    <property type="entry name" value="Flavin_Rdtase-like_dom"/>
</dbReference>
<gene>
    <name evidence="2" type="ORF">GCM10010994_32770</name>
</gene>
<name>A0A916XH66_9HYPH</name>
<evidence type="ECO:0000313" key="3">
    <source>
        <dbReference type="Proteomes" id="UP000637002"/>
    </source>
</evidence>
<dbReference type="Gene3D" id="2.30.110.10">
    <property type="entry name" value="Electron Transport, Fmn-binding Protein, Chain A"/>
    <property type="match status" value="1"/>
</dbReference>
<dbReference type="SUPFAM" id="SSF50475">
    <property type="entry name" value="FMN-binding split barrel"/>
    <property type="match status" value="1"/>
</dbReference>
<evidence type="ECO:0000259" key="1">
    <source>
        <dbReference type="SMART" id="SM00903"/>
    </source>
</evidence>
<protein>
    <submittedName>
        <fullName evidence="2">Flavin reductase</fullName>
    </submittedName>
</protein>